<gene>
    <name evidence="3" type="ORF">COV74_08080</name>
</gene>
<evidence type="ECO:0000313" key="3">
    <source>
        <dbReference type="EMBL" id="PIQ85646.1"/>
    </source>
</evidence>
<dbReference type="InterPro" id="IPR002201">
    <property type="entry name" value="Glyco_trans_9"/>
</dbReference>
<dbReference type="GO" id="GO:0005829">
    <property type="term" value="C:cytosol"/>
    <property type="evidence" value="ECO:0007669"/>
    <property type="project" value="TreeGrafter"/>
</dbReference>
<dbReference type="SUPFAM" id="SSF53756">
    <property type="entry name" value="UDP-Glycosyltransferase/glycogen phosphorylase"/>
    <property type="match status" value="1"/>
</dbReference>
<dbReference type="CDD" id="cd03789">
    <property type="entry name" value="GT9_LPS_heptosyltransferase"/>
    <property type="match status" value="1"/>
</dbReference>
<dbReference type="PANTHER" id="PTHR30160">
    <property type="entry name" value="TETRAACYLDISACCHARIDE 4'-KINASE-RELATED"/>
    <property type="match status" value="1"/>
</dbReference>
<organism evidence="3 4">
    <name type="scientific">Candidatus Abzuiibacterium crystallinum</name>
    <dbReference type="NCBI Taxonomy" id="1974748"/>
    <lineage>
        <taxon>Bacteria</taxon>
        <taxon>Pseudomonadati</taxon>
        <taxon>Candidatus Omnitrophota</taxon>
        <taxon>Candidatus Abzuiibacterium</taxon>
    </lineage>
</organism>
<dbReference type="GO" id="GO:0009244">
    <property type="term" value="P:lipopolysaccharide core region biosynthetic process"/>
    <property type="evidence" value="ECO:0007669"/>
    <property type="project" value="TreeGrafter"/>
</dbReference>
<name>A0A2H0LMT2_9BACT</name>
<comment type="caution">
    <text evidence="3">The sequence shown here is derived from an EMBL/GenBank/DDBJ whole genome shotgun (WGS) entry which is preliminary data.</text>
</comment>
<evidence type="ECO:0008006" key="5">
    <source>
        <dbReference type="Google" id="ProtNLM"/>
    </source>
</evidence>
<proteinExistence type="predicted"/>
<evidence type="ECO:0000313" key="4">
    <source>
        <dbReference type="Proteomes" id="UP000230859"/>
    </source>
</evidence>
<dbReference type="EMBL" id="PCVY01000064">
    <property type="protein sequence ID" value="PIQ85646.1"/>
    <property type="molecule type" value="Genomic_DNA"/>
</dbReference>
<dbReference type="Gene3D" id="3.40.50.2000">
    <property type="entry name" value="Glycogen Phosphorylase B"/>
    <property type="match status" value="2"/>
</dbReference>
<evidence type="ECO:0000256" key="1">
    <source>
        <dbReference type="ARBA" id="ARBA00022676"/>
    </source>
</evidence>
<dbReference type="AlphaFoldDB" id="A0A2H0LMT2"/>
<dbReference type="InterPro" id="IPR051199">
    <property type="entry name" value="LPS_LOS_Heptosyltrfase"/>
</dbReference>
<dbReference type="GO" id="GO:0008713">
    <property type="term" value="F:ADP-heptose-lipopolysaccharide heptosyltransferase activity"/>
    <property type="evidence" value="ECO:0007669"/>
    <property type="project" value="TreeGrafter"/>
</dbReference>
<sequence>MPMSIDPHHLKKLLVVRADRMGDVVITTPVFPAIKHQFPKIHLAVLVDRAYGAFIEGNPYVDELLVYDKQGTEKSLWGAYTFIRRLEAKKFDAAILFHPRNRMYWTAFLAHIPIRVGYRAKNFALLTHSIPYNKPAGEKHEAEYNFELLRLLGIQEPRVKEPFIPFCDVYRDKLDVLLDTRMKYVVFNPSASTPSKIWPAAYFAQVADYIYEKHQATPVMIGSKSDLPFSQAMSQKMKSRAIDLTGKLDVGSLAWLFRRARLFVSNDTGPVHVAAAVNTPVVSIFLRNLPGLGPTRWRPLGFNGHYLLEDLVKTAAFANHGKIEESMLKSLTPGAVIRLIEEKKWLESYGAKTE</sequence>
<accession>A0A2H0LMT2</accession>
<dbReference type="Pfam" id="PF01075">
    <property type="entry name" value="Glyco_transf_9"/>
    <property type="match status" value="1"/>
</dbReference>
<protein>
    <recommendedName>
        <fullName evidence="5">Lipopolysaccharide heptosyltransferase II</fullName>
    </recommendedName>
</protein>
<reference evidence="3 4" key="1">
    <citation type="submission" date="2017-09" db="EMBL/GenBank/DDBJ databases">
        <title>Depth-based differentiation of microbial function through sediment-hosted aquifers and enrichment of novel symbionts in the deep terrestrial subsurface.</title>
        <authorList>
            <person name="Probst A.J."/>
            <person name="Ladd B."/>
            <person name="Jarett J.K."/>
            <person name="Geller-Mcgrath D.E."/>
            <person name="Sieber C.M."/>
            <person name="Emerson J.B."/>
            <person name="Anantharaman K."/>
            <person name="Thomas B.C."/>
            <person name="Malmstrom R."/>
            <person name="Stieglmeier M."/>
            <person name="Klingl A."/>
            <person name="Woyke T."/>
            <person name="Ryan C.M."/>
            <person name="Banfield J.F."/>
        </authorList>
    </citation>
    <scope>NUCLEOTIDE SEQUENCE [LARGE SCALE GENOMIC DNA]</scope>
    <source>
        <strain evidence="3">CG11_big_fil_rev_8_21_14_0_20_45_26</strain>
    </source>
</reference>
<evidence type="ECO:0000256" key="2">
    <source>
        <dbReference type="ARBA" id="ARBA00022679"/>
    </source>
</evidence>
<keyword evidence="1" id="KW-0328">Glycosyltransferase</keyword>
<dbReference type="Proteomes" id="UP000230859">
    <property type="component" value="Unassembled WGS sequence"/>
</dbReference>
<keyword evidence="2" id="KW-0808">Transferase</keyword>